<dbReference type="InterPro" id="IPR050109">
    <property type="entry name" value="HTH-type_TetR-like_transc_reg"/>
</dbReference>
<dbReference type="Pfam" id="PF00440">
    <property type="entry name" value="TetR_N"/>
    <property type="match status" value="1"/>
</dbReference>
<feature type="DNA-binding region" description="H-T-H motif" evidence="4">
    <location>
        <begin position="27"/>
        <end position="46"/>
    </location>
</feature>
<dbReference type="PANTHER" id="PTHR30055">
    <property type="entry name" value="HTH-TYPE TRANSCRIPTIONAL REGULATOR RUTR"/>
    <property type="match status" value="1"/>
</dbReference>
<evidence type="ECO:0000313" key="6">
    <source>
        <dbReference type="EMBL" id="MFC3854188.1"/>
    </source>
</evidence>
<comment type="caution">
    <text evidence="6">The sequence shown here is derived from an EMBL/GenBank/DDBJ whole genome shotgun (WGS) entry which is preliminary data.</text>
</comment>
<evidence type="ECO:0000259" key="5">
    <source>
        <dbReference type="PROSITE" id="PS50977"/>
    </source>
</evidence>
<keyword evidence="2 4" id="KW-0238">DNA-binding</keyword>
<reference evidence="7" key="1">
    <citation type="journal article" date="2019" name="Int. J. Syst. Evol. Microbiol.">
        <title>The Global Catalogue of Microorganisms (GCM) 10K type strain sequencing project: providing services to taxonomists for standard genome sequencing and annotation.</title>
        <authorList>
            <consortium name="The Broad Institute Genomics Platform"/>
            <consortium name="The Broad Institute Genome Sequencing Center for Infectious Disease"/>
            <person name="Wu L."/>
            <person name="Ma J."/>
        </authorList>
    </citation>
    <scope>NUCLEOTIDE SEQUENCE [LARGE SCALE GENOMIC DNA]</scope>
    <source>
        <strain evidence="7">IBRC 10765</strain>
    </source>
</reference>
<dbReference type="InterPro" id="IPR009057">
    <property type="entry name" value="Homeodomain-like_sf"/>
</dbReference>
<dbReference type="InterPro" id="IPR023772">
    <property type="entry name" value="DNA-bd_HTH_TetR-type_CS"/>
</dbReference>
<proteinExistence type="predicted"/>
<sequence length="168" mass="19206">MARASKRDHIVAEATQLFLTQGFKGTSIDLVVSTCAVSKPTVYNHFPDKAVLVAAVIETWLEEHKPSTDISCASEDTLWAYLDQYWWCDQHMAMYRLIIAEGWRFAAAADRFWREFDARWQKVALRALSTHFAYSLTEAQDKVDAIRWRRLLLSMPVNAVSSAVSECD</sequence>
<evidence type="ECO:0000313" key="7">
    <source>
        <dbReference type="Proteomes" id="UP001595617"/>
    </source>
</evidence>
<gene>
    <name evidence="6" type="ORF">ACFOOG_15195</name>
</gene>
<evidence type="ECO:0000256" key="4">
    <source>
        <dbReference type="PROSITE-ProRule" id="PRU00335"/>
    </source>
</evidence>
<evidence type="ECO:0000256" key="1">
    <source>
        <dbReference type="ARBA" id="ARBA00023015"/>
    </source>
</evidence>
<dbReference type="RefSeq" id="WP_380698222.1">
    <property type="nucleotide sequence ID" value="NZ_JBHRYR010000005.1"/>
</dbReference>
<dbReference type="PROSITE" id="PS50977">
    <property type="entry name" value="HTH_TETR_2"/>
    <property type="match status" value="1"/>
</dbReference>
<organism evidence="6 7">
    <name type="scientific">Saccharospirillum mangrovi</name>
    <dbReference type="NCBI Taxonomy" id="2161747"/>
    <lineage>
        <taxon>Bacteria</taxon>
        <taxon>Pseudomonadati</taxon>
        <taxon>Pseudomonadota</taxon>
        <taxon>Gammaproteobacteria</taxon>
        <taxon>Oceanospirillales</taxon>
        <taxon>Saccharospirillaceae</taxon>
        <taxon>Saccharospirillum</taxon>
    </lineage>
</organism>
<dbReference type="Proteomes" id="UP001595617">
    <property type="component" value="Unassembled WGS sequence"/>
</dbReference>
<keyword evidence="3" id="KW-0804">Transcription</keyword>
<dbReference type="PANTHER" id="PTHR30055:SF234">
    <property type="entry name" value="HTH-TYPE TRANSCRIPTIONAL REGULATOR BETI"/>
    <property type="match status" value="1"/>
</dbReference>
<dbReference type="EMBL" id="JBHRYR010000005">
    <property type="protein sequence ID" value="MFC3854188.1"/>
    <property type="molecule type" value="Genomic_DNA"/>
</dbReference>
<dbReference type="SUPFAM" id="SSF46689">
    <property type="entry name" value="Homeodomain-like"/>
    <property type="match status" value="1"/>
</dbReference>
<evidence type="ECO:0000256" key="2">
    <source>
        <dbReference type="ARBA" id="ARBA00023125"/>
    </source>
</evidence>
<protein>
    <submittedName>
        <fullName evidence="6">TetR/AcrR family transcriptional regulator</fullName>
    </submittedName>
</protein>
<dbReference type="PROSITE" id="PS01081">
    <property type="entry name" value="HTH_TETR_1"/>
    <property type="match status" value="1"/>
</dbReference>
<keyword evidence="7" id="KW-1185">Reference proteome</keyword>
<evidence type="ECO:0000256" key="3">
    <source>
        <dbReference type="ARBA" id="ARBA00023163"/>
    </source>
</evidence>
<feature type="domain" description="HTH tetR-type" evidence="5">
    <location>
        <begin position="4"/>
        <end position="64"/>
    </location>
</feature>
<dbReference type="InterPro" id="IPR001647">
    <property type="entry name" value="HTH_TetR"/>
</dbReference>
<dbReference type="Gene3D" id="1.10.357.10">
    <property type="entry name" value="Tetracycline Repressor, domain 2"/>
    <property type="match status" value="1"/>
</dbReference>
<dbReference type="PRINTS" id="PR00455">
    <property type="entry name" value="HTHTETR"/>
</dbReference>
<name>A0ABV8A3M0_9GAMM</name>
<accession>A0ABV8A3M0</accession>
<keyword evidence="1" id="KW-0805">Transcription regulation</keyword>